<dbReference type="PANTHER" id="PTHR30005:SF0">
    <property type="entry name" value="RETROGRADE REGULATION PROTEIN 2"/>
    <property type="match status" value="1"/>
</dbReference>
<dbReference type="STRING" id="537970.HCAN_1434"/>
<reference evidence="2 3" key="1">
    <citation type="journal article" date="2009" name="J. Bacteriol.">
        <title>Genome sequence of the emerging pathogen Helicobacter canadensis.</title>
        <authorList>
            <person name="Loman N.J."/>
            <person name="Snyder L.A."/>
            <person name="Linton J.D."/>
            <person name="Langdon R."/>
            <person name="Lawson A.J."/>
            <person name="Weinstock G.M."/>
            <person name="Wren B.W."/>
            <person name="Pallen M.J."/>
        </authorList>
    </citation>
    <scope>NUCLEOTIDE SEQUENCE [LARGE SCALE GENOMIC DNA]</scope>
    <source>
        <strain evidence="2 3">MIT 98-5491</strain>
    </source>
</reference>
<dbReference type="PANTHER" id="PTHR30005">
    <property type="entry name" value="EXOPOLYPHOSPHATASE"/>
    <property type="match status" value="1"/>
</dbReference>
<evidence type="ECO:0000313" key="2">
    <source>
        <dbReference type="EMBL" id="EES90139.1"/>
    </source>
</evidence>
<dbReference type="AlphaFoldDB" id="C5ZYC1"/>
<gene>
    <name evidence="2" type="ORF">HCAN_1434</name>
</gene>
<proteinExistence type="predicted"/>
<accession>C5ZYC1</accession>
<dbReference type="GO" id="GO:0016462">
    <property type="term" value="F:pyrophosphatase activity"/>
    <property type="evidence" value="ECO:0007669"/>
    <property type="project" value="TreeGrafter"/>
</dbReference>
<dbReference type="InterPro" id="IPR003695">
    <property type="entry name" value="Ppx_GppA_N"/>
</dbReference>
<keyword evidence="3" id="KW-1185">Reference proteome</keyword>
<dbReference type="Proteomes" id="UP000007032">
    <property type="component" value="Chromosome"/>
</dbReference>
<organism evidence="2 3">
    <name type="scientific">Helicobacter canadensis MIT 98-5491</name>
    <dbReference type="NCBI Taxonomy" id="537970"/>
    <lineage>
        <taxon>Bacteria</taxon>
        <taxon>Pseudomonadati</taxon>
        <taxon>Campylobacterota</taxon>
        <taxon>Epsilonproteobacteria</taxon>
        <taxon>Campylobacterales</taxon>
        <taxon>Helicobacteraceae</taxon>
        <taxon>Helicobacter</taxon>
    </lineage>
</organism>
<dbReference type="InterPro" id="IPR043129">
    <property type="entry name" value="ATPase_NBD"/>
</dbReference>
<dbReference type="InterPro" id="IPR050273">
    <property type="entry name" value="GppA/Ppx_hydrolase"/>
</dbReference>
<dbReference type="eggNOG" id="COG0248">
    <property type="taxonomic scope" value="Bacteria"/>
</dbReference>
<dbReference type="EMBL" id="CM000776">
    <property type="protein sequence ID" value="EES90139.1"/>
    <property type="molecule type" value="Genomic_DNA"/>
</dbReference>
<dbReference type="Gene3D" id="3.30.420.150">
    <property type="entry name" value="Exopolyphosphatase. Domain 2"/>
    <property type="match status" value="1"/>
</dbReference>
<dbReference type="Pfam" id="PF02541">
    <property type="entry name" value="Ppx-GppA"/>
    <property type="match status" value="1"/>
</dbReference>
<dbReference type="CDD" id="cd24054">
    <property type="entry name" value="ASKHA_NBD_AaPPX-GppA_MtPPX2-like"/>
    <property type="match status" value="1"/>
</dbReference>
<protein>
    <submittedName>
        <fullName evidence="2">Exopolyphosphatase</fullName>
    </submittedName>
</protein>
<dbReference type="Gene3D" id="3.30.420.40">
    <property type="match status" value="1"/>
</dbReference>
<dbReference type="OrthoDB" id="9793035at2"/>
<dbReference type="SUPFAM" id="SSF53067">
    <property type="entry name" value="Actin-like ATPase domain"/>
    <property type="match status" value="2"/>
</dbReference>
<name>C5ZYC1_9HELI</name>
<sequence length="311" mass="34904">MQEFIGIDLGSNSLRGVRMNTQYEVLGEYEAVVRSAEGLNESGKICNAALERIVLGLQNLKKALKIKPQDRIIALTTQAMRQATNSKEVLEIIAQKTQIEFQIITGEEEAYITSLAPQRSVKKLAQVNPKYQKDCFVIVDMGGASSEFIFCTEKGITAKSFKVGIVQAKDQYKTLENFIAHKKEIIAPIVEFINEQSHNKPAFLVANSGTPTMVCAIKMGLKSYDSKKVFGKVLKIEDFKEELHKFETLNQEEKENLVGVFKADVVPFGIMLFLFFMEILEFEECLIIDEGVREGAAILGIDKINLHQKNK</sequence>
<evidence type="ECO:0000259" key="1">
    <source>
        <dbReference type="Pfam" id="PF02541"/>
    </source>
</evidence>
<evidence type="ECO:0000313" key="3">
    <source>
        <dbReference type="Proteomes" id="UP000007032"/>
    </source>
</evidence>
<dbReference type="HOGENOM" id="CLU_025908_1_2_7"/>
<feature type="domain" description="Ppx/GppA phosphatase N-terminal" evidence="1">
    <location>
        <begin position="24"/>
        <end position="296"/>
    </location>
</feature>
<dbReference type="RefSeq" id="WP_006656486.1">
    <property type="nucleotide sequence ID" value="NZ_CM000776.2"/>
</dbReference>